<feature type="region of interest" description="Disordered" evidence="1">
    <location>
        <begin position="63"/>
        <end position="174"/>
    </location>
</feature>
<dbReference type="KEGG" id="tad:TRIADDRAFT_57176"/>
<dbReference type="AlphaFoldDB" id="B3S0U8"/>
<dbReference type="EMBL" id="DS985246">
    <property type="protein sequence ID" value="EDV23708.1"/>
    <property type="molecule type" value="Genomic_DNA"/>
</dbReference>
<sequence>MESNNITALKDNPWKTGKGKKEAQLSLQRSGFIPKTVSTTGGHDIVSSHMKSHYNRITGAKCHSRKGTSTFDSTGSVYAGLPQSARSMKGRSLLNSRPMSARTAPETSTKDVNKSTTKEQGSNYKRKVSQKKSKSAIAVDVNSTNIADTPVMSNYNDHPTPDMNEQDEADDGPSKEKLAEYLILKYGVKSSKKAKQQERKGQQSQLFSNSVQKVPSRITHEVKDDPNRITSTRLGNYDFQGSSVRDPNNLRSNVDNWLNDANASVMAEVNLEMEYLKFMSSLTTDVISRGIFSDRYINRIIEQHIRDNRATLNEDHMRELTEQLKRDLCIRD</sequence>
<dbReference type="OrthoDB" id="6263678at2759"/>
<dbReference type="InParanoid" id="B3S0U8"/>
<feature type="compositionally biased region" description="Polar residues" evidence="1">
    <location>
        <begin position="202"/>
        <end position="213"/>
    </location>
</feature>
<dbReference type="GO" id="GO:0000226">
    <property type="term" value="P:microtubule cytoskeleton organization"/>
    <property type="evidence" value="ECO:0000318"/>
    <property type="project" value="GO_Central"/>
</dbReference>
<dbReference type="PANTHER" id="PTHR14917">
    <property type="entry name" value="SPERMATOGENESIS-ASSOCIATED PROTEIN 7"/>
    <property type="match status" value="1"/>
</dbReference>
<protein>
    <submittedName>
        <fullName evidence="2">Uncharacterized protein</fullName>
    </submittedName>
</protein>
<name>B3S0U8_TRIAD</name>
<evidence type="ECO:0000256" key="1">
    <source>
        <dbReference type="SAM" id="MobiDB-lite"/>
    </source>
</evidence>
<evidence type="ECO:0000313" key="2">
    <source>
        <dbReference type="EMBL" id="EDV23708.1"/>
    </source>
</evidence>
<dbReference type="InterPro" id="IPR029357">
    <property type="entry name" value="SPATA7"/>
</dbReference>
<dbReference type="Proteomes" id="UP000009022">
    <property type="component" value="Unassembled WGS sequence"/>
</dbReference>
<evidence type="ECO:0000313" key="3">
    <source>
        <dbReference type="Proteomes" id="UP000009022"/>
    </source>
</evidence>
<feature type="compositionally biased region" description="Basic and acidic residues" evidence="1">
    <location>
        <begin position="108"/>
        <end position="117"/>
    </location>
</feature>
<gene>
    <name evidence="2" type="ORF">TRIADDRAFT_57176</name>
</gene>
<accession>B3S0U8</accession>
<dbReference type="PANTHER" id="PTHR14917:SF4">
    <property type="entry name" value="SPERMATOGENESIS-ASSOCIATED 7"/>
    <property type="match status" value="1"/>
</dbReference>
<feature type="compositionally biased region" description="Basic residues" evidence="1">
    <location>
        <begin position="124"/>
        <end position="134"/>
    </location>
</feature>
<feature type="region of interest" description="Disordered" evidence="1">
    <location>
        <begin position="1"/>
        <end position="25"/>
    </location>
</feature>
<dbReference type="STRING" id="10228.B3S0U8"/>
<feature type="region of interest" description="Disordered" evidence="1">
    <location>
        <begin position="191"/>
        <end position="214"/>
    </location>
</feature>
<feature type="compositionally biased region" description="Polar residues" evidence="1">
    <location>
        <begin position="67"/>
        <end position="76"/>
    </location>
</feature>
<feature type="compositionally biased region" description="Polar residues" evidence="1">
    <location>
        <begin position="141"/>
        <end position="157"/>
    </location>
</feature>
<organism evidence="2 3">
    <name type="scientific">Trichoplax adhaerens</name>
    <name type="common">Trichoplax reptans</name>
    <dbReference type="NCBI Taxonomy" id="10228"/>
    <lineage>
        <taxon>Eukaryota</taxon>
        <taxon>Metazoa</taxon>
        <taxon>Placozoa</taxon>
        <taxon>Uniplacotomia</taxon>
        <taxon>Trichoplacea</taxon>
        <taxon>Trichoplacidae</taxon>
        <taxon>Trichoplax</taxon>
    </lineage>
</organism>
<dbReference type="GeneID" id="6754447"/>
<reference evidence="2 3" key="1">
    <citation type="journal article" date="2008" name="Nature">
        <title>The Trichoplax genome and the nature of placozoans.</title>
        <authorList>
            <person name="Srivastava M."/>
            <person name="Begovic E."/>
            <person name="Chapman J."/>
            <person name="Putnam N.H."/>
            <person name="Hellsten U."/>
            <person name="Kawashima T."/>
            <person name="Kuo A."/>
            <person name="Mitros T."/>
            <person name="Salamov A."/>
            <person name="Carpenter M.L."/>
            <person name="Signorovitch A.Y."/>
            <person name="Moreno M.A."/>
            <person name="Kamm K."/>
            <person name="Grimwood J."/>
            <person name="Schmutz J."/>
            <person name="Shapiro H."/>
            <person name="Grigoriev I.V."/>
            <person name="Buss L.W."/>
            <person name="Schierwater B."/>
            <person name="Dellaporta S.L."/>
            <person name="Rokhsar D.S."/>
        </authorList>
    </citation>
    <scope>NUCLEOTIDE SEQUENCE [LARGE SCALE GENOMIC DNA]</scope>
    <source>
        <strain evidence="2 3">Grell-BS-1999</strain>
    </source>
</reference>
<dbReference type="RefSeq" id="XP_002113234.1">
    <property type="nucleotide sequence ID" value="XM_002113198.1"/>
</dbReference>
<dbReference type="Pfam" id="PF15244">
    <property type="entry name" value="HSD3"/>
    <property type="match status" value="1"/>
</dbReference>
<dbReference type="CTD" id="6754447"/>
<keyword evidence="3" id="KW-1185">Reference proteome</keyword>
<proteinExistence type="predicted"/>
<dbReference type="GO" id="GO:0005930">
    <property type="term" value="C:axoneme"/>
    <property type="evidence" value="ECO:0000318"/>
    <property type="project" value="GO_Central"/>
</dbReference>
<dbReference type="HOGENOM" id="CLU_837658_0_0_1"/>
<dbReference type="GO" id="GO:0036064">
    <property type="term" value="C:ciliary basal body"/>
    <property type="evidence" value="ECO:0000318"/>
    <property type="project" value="GO_Central"/>
</dbReference>